<protein>
    <recommendedName>
        <fullName evidence="3">DUF4142 domain-containing protein</fullName>
    </recommendedName>
</protein>
<feature type="signal peptide" evidence="2">
    <location>
        <begin position="1"/>
        <end position="24"/>
    </location>
</feature>
<dbReference type="InterPro" id="IPR012347">
    <property type="entry name" value="Ferritin-like"/>
</dbReference>
<dbReference type="EMBL" id="CP000378">
    <property type="protein sequence ID" value="ABF76273.1"/>
    <property type="molecule type" value="Genomic_DNA"/>
</dbReference>
<dbReference type="PANTHER" id="PTHR38593:SF1">
    <property type="entry name" value="BLR2558 PROTEIN"/>
    <property type="match status" value="1"/>
</dbReference>
<reference evidence="4" key="1">
    <citation type="submission" date="2006-05" db="EMBL/GenBank/DDBJ databases">
        <title>Complete sequence of chromosome 1 of Burkholderia cenocepacia AU 1054.</title>
        <authorList>
            <consortium name="US DOE Joint Genome Institute"/>
            <person name="Copeland A."/>
            <person name="Lucas S."/>
            <person name="Lapidus A."/>
            <person name="Barry K."/>
            <person name="Detter J.C."/>
            <person name="Glavina del Rio T."/>
            <person name="Hammon N."/>
            <person name="Israni S."/>
            <person name="Dalin E."/>
            <person name="Tice H."/>
            <person name="Pitluck S."/>
            <person name="Chain P."/>
            <person name="Malfatti S."/>
            <person name="Shin M."/>
            <person name="Vergez L."/>
            <person name="Schmutz J."/>
            <person name="Larimer F."/>
            <person name="Land M."/>
            <person name="Hauser L."/>
            <person name="Kyrpides N."/>
            <person name="Lykidis A."/>
            <person name="LiPuma J.J."/>
            <person name="Konstantinidis K."/>
            <person name="Tiedje J.M."/>
            <person name="Richardson P."/>
        </authorList>
    </citation>
    <scope>NUCLEOTIDE SEQUENCE [LARGE SCALE GENOMIC DNA]</scope>
    <source>
        <strain evidence="4">AU 1054</strain>
    </source>
</reference>
<evidence type="ECO:0000256" key="2">
    <source>
        <dbReference type="SAM" id="SignalP"/>
    </source>
</evidence>
<name>A0A0H2XNZ7_BURO1</name>
<evidence type="ECO:0000313" key="4">
    <source>
        <dbReference type="EMBL" id="ABF76273.1"/>
    </source>
</evidence>
<dbReference type="PANTHER" id="PTHR38593">
    <property type="entry name" value="BLR2558 PROTEIN"/>
    <property type="match status" value="1"/>
</dbReference>
<accession>A0A0H2XNZ7</accession>
<dbReference type="Gene3D" id="1.20.1260.10">
    <property type="match status" value="1"/>
</dbReference>
<evidence type="ECO:0000259" key="3">
    <source>
        <dbReference type="Pfam" id="PF13628"/>
    </source>
</evidence>
<feature type="chain" id="PRO_5002601635" description="DUF4142 domain-containing protein" evidence="2">
    <location>
        <begin position="25"/>
        <end position="204"/>
    </location>
</feature>
<feature type="domain" description="DUF4142" evidence="3">
    <location>
        <begin position="63"/>
        <end position="197"/>
    </location>
</feature>
<dbReference type="HOGENOM" id="CLU_079636_5_0_4"/>
<organism evidence="4">
    <name type="scientific">Burkholderia orbicola (strain AU 1054)</name>
    <dbReference type="NCBI Taxonomy" id="331271"/>
    <lineage>
        <taxon>Bacteria</taxon>
        <taxon>Pseudomonadati</taxon>
        <taxon>Pseudomonadota</taxon>
        <taxon>Betaproteobacteria</taxon>
        <taxon>Burkholderiales</taxon>
        <taxon>Burkholderiaceae</taxon>
        <taxon>Burkholderia</taxon>
        <taxon>Burkholderia cepacia complex</taxon>
        <taxon>Burkholderia orbicola</taxon>
    </lineage>
</organism>
<keyword evidence="2" id="KW-0732">Signal</keyword>
<dbReference type="Pfam" id="PF13628">
    <property type="entry name" value="DUF4142"/>
    <property type="match status" value="1"/>
</dbReference>
<gene>
    <name evidence="4" type="ordered locus">Bcen_1367</name>
</gene>
<evidence type="ECO:0000256" key="1">
    <source>
        <dbReference type="SAM" id="MobiDB-lite"/>
    </source>
</evidence>
<proteinExistence type="predicted"/>
<dbReference type="InterPro" id="IPR025419">
    <property type="entry name" value="DUF4142"/>
</dbReference>
<sequence precursor="true">MRQPNWTIAALAAGVLAVSGLARAQMPSEPPASNAHVPGGVINPSSGAGAAGDPGIAKAPKGTDAEFVDKAAMAGKAEVQASQLALKQAQSADVRAFAKRMVADHGKANAKLNEIAARKGIKPQVEQISDPDVEALRGKSGHDFDTAYLAAAGPDAHQKAVALFEDEARDGKDAQLRAFAQSTLPTLKHHLSMAQTLARKVGTQ</sequence>
<feature type="compositionally biased region" description="Low complexity" evidence="1">
    <location>
        <begin position="47"/>
        <end position="58"/>
    </location>
</feature>
<dbReference type="AlphaFoldDB" id="A0A0H2XNZ7"/>
<feature type="region of interest" description="Disordered" evidence="1">
    <location>
        <begin position="25"/>
        <end position="58"/>
    </location>
</feature>